<dbReference type="PROSITE" id="PS52050">
    <property type="entry name" value="WYL"/>
    <property type="match status" value="1"/>
</dbReference>
<dbReference type="EMBL" id="CP027433">
    <property type="protein sequence ID" value="AVM00784.1"/>
    <property type="molecule type" value="Genomic_DNA"/>
</dbReference>
<dbReference type="PANTHER" id="PTHR34580">
    <property type="match status" value="1"/>
</dbReference>
<evidence type="ECO:0000259" key="2">
    <source>
        <dbReference type="Pfam" id="PF25583"/>
    </source>
</evidence>
<reference evidence="3 4" key="1">
    <citation type="submission" date="2018-03" db="EMBL/GenBank/DDBJ databases">
        <title>Characteristics and genome of n-alkane degrading marine bacteria Gordonia iterans isolated from crude oil contaminated in Tae-an, South Korea.</title>
        <authorList>
            <person name="Lee S.-S."/>
            <person name="Kim H."/>
        </authorList>
    </citation>
    <scope>NUCLEOTIDE SEQUENCE [LARGE SCALE GENOMIC DNA]</scope>
    <source>
        <strain evidence="3 4">Co17</strain>
    </source>
</reference>
<name>A0A2S0KGI7_9ACTN</name>
<feature type="domain" description="WYL" evidence="1">
    <location>
        <begin position="150"/>
        <end position="215"/>
    </location>
</feature>
<dbReference type="Pfam" id="PF13280">
    <property type="entry name" value="WYL"/>
    <property type="match status" value="1"/>
</dbReference>
<dbReference type="InterPro" id="IPR057727">
    <property type="entry name" value="WCX_dom"/>
</dbReference>
<evidence type="ECO:0000313" key="4">
    <source>
        <dbReference type="Proteomes" id="UP000239814"/>
    </source>
</evidence>
<accession>A0A2S0KGI7</accession>
<evidence type="ECO:0000313" key="3">
    <source>
        <dbReference type="EMBL" id="AVM00784.1"/>
    </source>
</evidence>
<evidence type="ECO:0000259" key="1">
    <source>
        <dbReference type="Pfam" id="PF13280"/>
    </source>
</evidence>
<dbReference type="Pfam" id="PF25583">
    <property type="entry name" value="WCX"/>
    <property type="match status" value="1"/>
</dbReference>
<dbReference type="OrthoDB" id="3268930at2"/>
<dbReference type="Proteomes" id="UP000239814">
    <property type="component" value="Chromosome"/>
</dbReference>
<dbReference type="PANTHER" id="PTHR34580:SF3">
    <property type="entry name" value="PROTEIN PAFB"/>
    <property type="match status" value="1"/>
</dbReference>
<dbReference type="KEGG" id="git:C6V83_11430"/>
<dbReference type="InterPro" id="IPR026881">
    <property type="entry name" value="WYL_dom"/>
</dbReference>
<dbReference type="InterPro" id="IPR051534">
    <property type="entry name" value="CBASS_pafABC_assoc_protein"/>
</dbReference>
<sequence length="331" mass="35412">MATSKNERLLNLVICLMSARNYVTAEYLRKNVVGYSDAEQTKESFKRMLERDKSELRSLGVPLESGADPLGGDEGYRIKPENYALTDISLDAKEAAAVAAAAAVWHDPDVAVESQTAVLKLRAAGIEVTPPEELGFGPAAGGRTMGDERVIRELLAAIGDGRAVTFVHTTGGRPAQRVLEPWGVVSDSGRWYVTGHDRDRGEVRTFRVSRISGVEALGHAGEVVRPPDVDLRALVADAVSRGRQTEPTSARLWLADGRAHALRRGAVEVVEAPFRGELGQEVVVPVAERSSLVRAVLAAGRDVVVLDPPDLRAAVIAELEALADSAGEGTL</sequence>
<protein>
    <submittedName>
        <fullName evidence="3">WYL domain-containing protein</fullName>
    </submittedName>
</protein>
<feature type="domain" description="WCX" evidence="2">
    <location>
        <begin position="247"/>
        <end position="323"/>
    </location>
</feature>
<dbReference type="RefSeq" id="WP_105942497.1">
    <property type="nucleotide sequence ID" value="NZ_CP027433.1"/>
</dbReference>
<organism evidence="3 4">
    <name type="scientific">Gordonia iterans</name>
    <dbReference type="NCBI Taxonomy" id="1004901"/>
    <lineage>
        <taxon>Bacteria</taxon>
        <taxon>Bacillati</taxon>
        <taxon>Actinomycetota</taxon>
        <taxon>Actinomycetes</taxon>
        <taxon>Mycobacteriales</taxon>
        <taxon>Gordoniaceae</taxon>
        <taxon>Gordonia</taxon>
    </lineage>
</organism>
<dbReference type="AlphaFoldDB" id="A0A2S0KGI7"/>
<gene>
    <name evidence="3" type="ORF">C6V83_11430</name>
</gene>
<keyword evidence="4" id="KW-1185">Reference proteome</keyword>
<proteinExistence type="predicted"/>